<dbReference type="EC" id="2.8.1.12" evidence="3"/>
<evidence type="ECO:0000313" key="13">
    <source>
        <dbReference type="Proteomes" id="UP000740754"/>
    </source>
</evidence>
<evidence type="ECO:0000256" key="3">
    <source>
        <dbReference type="ARBA" id="ARBA00011950"/>
    </source>
</evidence>
<dbReference type="SUPFAM" id="SSF54690">
    <property type="entry name" value="Molybdopterin synthase subunit MoaE"/>
    <property type="match status" value="1"/>
</dbReference>
<comment type="caution">
    <text evidence="12">The sequence shown here is derived from an EMBL/GenBank/DDBJ whole genome shotgun (WGS) entry which is preliminary data.</text>
</comment>
<evidence type="ECO:0000256" key="1">
    <source>
        <dbReference type="ARBA" id="ARBA00005046"/>
    </source>
</evidence>
<dbReference type="Pfam" id="PF02391">
    <property type="entry name" value="MoaE"/>
    <property type="match status" value="1"/>
</dbReference>
<accession>A0ABX1IE73</accession>
<evidence type="ECO:0000256" key="4">
    <source>
        <dbReference type="ARBA" id="ARBA00013858"/>
    </source>
</evidence>
<evidence type="ECO:0000256" key="6">
    <source>
        <dbReference type="ARBA" id="ARBA00026066"/>
    </source>
</evidence>
<comment type="similarity">
    <text evidence="2">Belongs to the MoaE family.</text>
</comment>
<protein>
    <recommendedName>
        <fullName evidence="4">Molybdopterin synthase catalytic subunit</fullName>
        <ecNumber evidence="3">2.8.1.12</ecNumber>
    </recommendedName>
    <alternativeName>
        <fullName evidence="9">MPT synthase subunit 2</fullName>
    </alternativeName>
    <alternativeName>
        <fullName evidence="7">Molybdenum cofactor biosynthesis protein E</fullName>
    </alternativeName>
    <alternativeName>
        <fullName evidence="8">Molybdopterin-converting factor large subunit</fullName>
    </alternativeName>
    <alternativeName>
        <fullName evidence="10">Molybdopterin-converting factor subunit 2</fullName>
    </alternativeName>
</protein>
<dbReference type="CDD" id="cd00756">
    <property type="entry name" value="MoaE"/>
    <property type="match status" value="1"/>
</dbReference>
<evidence type="ECO:0000256" key="8">
    <source>
        <dbReference type="ARBA" id="ARBA00030407"/>
    </source>
</evidence>
<evidence type="ECO:0000256" key="10">
    <source>
        <dbReference type="ARBA" id="ARBA00032474"/>
    </source>
</evidence>
<dbReference type="InterPro" id="IPR003448">
    <property type="entry name" value="Mopterin_biosynth_MoaE"/>
</dbReference>
<evidence type="ECO:0000256" key="7">
    <source>
        <dbReference type="ARBA" id="ARBA00029745"/>
    </source>
</evidence>
<dbReference type="Gene3D" id="3.90.1170.40">
    <property type="entry name" value="Molybdopterin biosynthesis MoaE subunit"/>
    <property type="match status" value="1"/>
</dbReference>
<dbReference type="RefSeq" id="WP_168670986.1">
    <property type="nucleotide sequence ID" value="NZ_JAAXKX010000033.1"/>
</dbReference>
<evidence type="ECO:0000256" key="9">
    <source>
        <dbReference type="ARBA" id="ARBA00030781"/>
    </source>
</evidence>
<dbReference type="PANTHER" id="PTHR23404">
    <property type="entry name" value="MOLYBDOPTERIN SYNTHASE RELATED"/>
    <property type="match status" value="1"/>
</dbReference>
<organism evidence="12 13">
    <name type="scientific">Marichromatium bheemlicum</name>
    <dbReference type="NCBI Taxonomy" id="365339"/>
    <lineage>
        <taxon>Bacteria</taxon>
        <taxon>Pseudomonadati</taxon>
        <taxon>Pseudomonadota</taxon>
        <taxon>Gammaproteobacteria</taxon>
        <taxon>Chromatiales</taxon>
        <taxon>Chromatiaceae</taxon>
        <taxon>Marichromatium</taxon>
    </lineage>
</organism>
<gene>
    <name evidence="12" type="ORF">HF203_15450</name>
</gene>
<name>A0ABX1IE73_9GAMM</name>
<comment type="catalytic activity">
    <reaction evidence="11">
        <text>2 [molybdopterin-synthase sulfur-carrier protein]-C-terminal-Gly-aminoethanethioate + cyclic pyranopterin phosphate + H2O = molybdopterin + 2 [molybdopterin-synthase sulfur-carrier protein]-C-terminal Gly-Gly + 2 H(+)</text>
        <dbReference type="Rhea" id="RHEA:26333"/>
        <dbReference type="Rhea" id="RHEA-COMP:12202"/>
        <dbReference type="Rhea" id="RHEA-COMP:19907"/>
        <dbReference type="ChEBI" id="CHEBI:15377"/>
        <dbReference type="ChEBI" id="CHEBI:15378"/>
        <dbReference type="ChEBI" id="CHEBI:58698"/>
        <dbReference type="ChEBI" id="CHEBI:59648"/>
        <dbReference type="ChEBI" id="CHEBI:90778"/>
        <dbReference type="ChEBI" id="CHEBI:232372"/>
        <dbReference type="EC" id="2.8.1.12"/>
    </reaction>
</comment>
<proteinExistence type="inferred from homology"/>
<evidence type="ECO:0000256" key="5">
    <source>
        <dbReference type="ARBA" id="ARBA00023150"/>
    </source>
</evidence>
<evidence type="ECO:0000256" key="11">
    <source>
        <dbReference type="ARBA" id="ARBA00049878"/>
    </source>
</evidence>
<evidence type="ECO:0000313" key="12">
    <source>
        <dbReference type="EMBL" id="NKN34615.1"/>
    </source>
</evidence>
<dbReference type="EMBL" id="JAAXKX010000033">
    <property type="protein sequence ID" value="NKN34615.1"/>
    <property type="molecule type" value="Genomic_DNA"/>
</dbReference>
<dbReference type="Proteomes" id="UP000740754">
    <property type="component" value="Unassembled WGS sequence"/>
</dbReference>
<comment type="pathway">
    <text evidence="1">Cofactor biosynthesis; molybdopterin biosynthesis.</text>
</comment>
<keyword evidence="13" id="KW-1185">Reference proteome</keyword>
<dbReference type="InterPro" id="IPR036563">
    <property type="entry name" value="MoaE_sf"/>
</dbReference>
<reference evidence="12 13" key="1">
    <citation type="submission" date="2020-04" db="EMBL/GenBank/DDBJ databases">
        <title>Draft Whole-Genome sequence of Marichromatium bheemlicum DSM 18632, type strain.</title>
        <authorList>
            <person name="Kyndt J.A."/>
            <person name="Meyer T.E."/>
        </authorList>
    </citation>
    <scope>NUCLEOTIDE SEQUENCE [LARGE SCALE GENOMIC DNA]</scope>
    <source>
        <strain evidence="12 13">DSM 18632</strain>
    </source>
</reference>
<evidence type="ECO:0000256" key="2">
    <source>
        <dbReference type="ARBA" id="ARBA00005426"/>
    </source>
</evidence>
<comment type="subunit">
    <text evidence="6">Heterotetramer of 2 MoaD subunits and 2 MoaE subunits. Also stable as homodimer. The enzyme changes between these two forms during catalysis.</text>
</comment>
<keyword evidence="5" id="KW-0501">Molybdenum cofactor biosynthesis</keyword>
<sequence length="158" mass="17474">MLRVRVQTEPLEPLTEQAALSRGAGQVGAVVSFTGLMREFSAGGEVATMFLEHYPGMTERALADLAEQAMCRWPLTDLVLVHRVGELAPGDPIVFVAVSSAHRGDAFRACEFLIDVLKARVPLWKRESNAEGEYWVEARVSDVAAARRWDEAADFDRD</sequence>